<feature type="binding site" evidence="10">
    <location>
        <position position="174"/>
    </location>
    <ligand>
        <name>substrate</name>
    </ligand>
</feature>
<feature type="binding site" evidence="10">
    <location>
        <position position="54"/>
    </location>
    <ligand>
        <name>Mn(2+)</name>
        <dbReference type="ChEBI" id="CHEBI:29035"/>
        <label>1</label>
    </ligand>
</feature>
<dbReference type="CDD" id="cd07398">
    <property type="entry name" value="MPP_YbbF-LpxH"/>
    <property type="match status" value="1"/>
</dbReference>
<feature type="binding site" evidence="10">
    <location>
        <position position="209"/>
    </location>
    <ligand>
        <name>Mn(2+)</name>
        <dbReference type="ChEBI" id="CHEBI:29035"/>
        <label>2</label>
    </ligand>
</feature>
<proteinExistence type="inferred from homology"/>
<evidence type="ECO:0000256" key="4">
    <source>
        <dbReference type="ARBA" id="ARBA00022556"/>
    </source>
</evidence>
<comment type="subcellular location">
    <subcellularLocation>
        <location evidence="10">Cell inner membrane</location>
        <topology evidence="10">Peripheral membrane protein</topology>
        <orientation evidence="10">Cytoplasmic side</orientation>
    </subcellularLocation>
</comment>
<keyword evidence="7 10" id="KW-0443">Lipid metabolism</keyword>
<dbReference type="AlphaFoldDB" id="A0A6M4A274"/>
<dbReference type="UniPathway" id="UPA00359">
    <property type="reaction ID" value="UER00480"/>
</dbReference>
<evidence type="ECO:0000256" key="6">
    <source>
        <dbReference type="ARBA" id="ARBA00022801"/>
    </source>
</evidence>
<dbReference type="Pfam" id="PF00149">
    <property type="entry name" value="Metallophos"/>
    <property type="match status" value="1"/>
</dbReference>
<keyword evidence="8 10" id="KW-0472">Membrane</keyword>
<feature type="binding site" evidence="10">
    <location>
        <position position="178"/>
    </location>
    <ligand>
        <name>substrate</name>
    </ligand>
</feature>
<evidence type="ECO:0000256" key="10">
    <source>
        <dbReference type="HAMAP-Rule" id="MF_00575"/>
    </source>
</evidence>
<evidence type="ECO:0000256" key="9">
    <source>
        <dbReference type="ARBA" id="ARBA00023211"/>
    </source>
</evidence>
<keyword evidence="4 10" id="KW-0441">Lipid A biosynthesis</keyword>
<reference evidence="12 13" key="1">
    <citation type="journal article" date="2019" name="Int. J. Syst. Evol. Microbiol.">
        <title>Undibacterium piscinae sp. nov., isolated from Korean shiner intestine.</title>
        <authorList>
            <person name="Lee S.Y."/>
            <person name="Kang W."/>
            <person name="Kim P.S."/>
            <person name="Kim H.S."/>
            <person name="Sung H."/>
            <person name="Shin N.R."/>
            <person name="Whon T.W."/>
            <person name="Yun J.H."/>
            <person name="Lee J.Y."/>
            <person name="Lee J.Y."/>
            <person name="Jung M.J."/>
            <person name="Jeong Y.S."/>
            <person name="Tak E.J."/>
            <person name="Han J.E."/>
            <person name="Hyun D.W."/>
            <person name="Kang M.S."/>
            <person name="Lee K.E."/>
            <person name="Lee B.H."/>
            <person name="Bae J.W."/>
        </authorList>
    </citation>
    <scope>NUCLEOTIDE SEQUENCE [LARGE SCALE GENOMIC DNA]</scope>
    <source>
        <strain evidence="12 13">S11R28</strain>
    </source>
</reference>
<evidence type="ECO:0000256" key="2">
    <source>
        <dbReference type="ARBA" id="ARBA00022516"/>
    </source>
</evidence>
<feature type="binding site" evidence="10">
    <location>
        <position position="21"/>
    </location>
    <ligand>
        <name>Mn(2+)</name>
        <dbReference type="ChEBI" id="CHEBI:29035"/>
        <label>1</label>
    </ligand>
</feature>
<dbReference type="Proteomes" id="UP000274350">
    <property type="component" value="Chromosome"/>
</dbReference>
<dbReference type="SUPFAM" id="SSF56300">
    <property type="entry name" value="Metallo-dependent phosphatases"/>
    <property type="match status" value="1"/>
</dbReference>
<dbReference type="GO" id="GO:0009245">
    <property type="term" value="P:lipid A biosynthetic process"/>
    <property type="evidence" value="ECO:0007669"/>
    <property type="project" value="UniProtKB-UniRule"/>
</dbReference>
<dbReference type="HAMAP" id="MF_00575">
    <property type="entry name" value="LpxH"/>
    <property type="match status" value="1"/>
</dbReference>
<comment type="pathway">
    <text evidence="10">Glycolipid biosynthesis; lipid IV(A) biosynthesis; lipid IV(A) from (3R)-3-hydroxytetradecanoyl-[acyl-carrier-protein] and UDP-N-acetyl-alpha-D-glucosamine: step 4/6.</text>
</comment>
<keyword evidence="6 10" id="KW-0378">Hydrolase</keyword>
<protein>
    <recommendedName>
        <fullName evidence="10">UDP-2,3-diacylglucosamine hydrolase</fullName>
        <ecNumber evidence="10">3.6.1.54</ecNumber>
    </recommendedName>
    <alternativeName>
        <fullName evidence="10">UDP-2,3-diacylglucosamine diphosphatase</fullName>
    </alternativeName>
</protein>
<keyword evidence="13" id="KW-1185">Reference proteome</keyword>
<name>A0A6M4A274_9BURK</name>
<feature type="binding site" evidence="10">
    <location>
        <position position="211"/>
    </location>
    <ligand>
        <name>Mn(2+)</name>
        <dbReference type="ChEBI" id="CHEBI:29035"/>
        <label>1</label>
    </ligand>
</feature>
<evidence type="ECO:0000313" key="13">
    <source>
        <dbReference type="Proteomes" id="UP000274350"/>
    </source>
</evidence>
<dbReference type="NCBIfam" id="NF003743">
    <property type="entry name" value="PRK05340.1"/>
    <property type="match status" value="1"/>
</dbReference>
<feature type="binding site" evidence="10">
    <location>
        <position position="128"/>
    </location>
    <ligand>
        <name>Mn(2+)</name>
        <dbReference type="ChEBI" id="CHEBI:29035"/>
        <label>2</label>
    </ligand>
</feature>
<dbReference type="InterPro" id="IPR029052">
    <property type="entry name" value="Metallo-depent_PP-like"/>
</dbReference>
<dbReference type="InterPro" id="IPR004843">
    <property type="entry name" value="Calcineurin-like_PHP"/>
</dbReference>
<feature type="binding site" evidence="10">
    <location>
        <position position="93"/>
    </location>
    <ligand>
        <name>Mn(2+)</name>
        <dbReference type="ChEBI" id="CHEBI:29035"/>
        <label>2</label>
    </ligand>
</feature>
<accession>A0A6M4A274</accession>
<comment type="similarity">
    <text evidence="10">Belongs to the LpxH family.</text>
</comment>
<feature type="binding site" evidence="10">
    <location>
        <position position="209"/>
    </location>
    <ligand>
        <name>substrate</name>
    </ligand>
</feature>
<gene>
    <name evidence="10" type="primary">lpxH</name>
    <name evidence="12" type="ORF">EJG51_004730</name>
</gene>
<feature type="domain" description="Calcineurin-like phosphoesterase" evidence="11">
    <location>
        <begin position="17"/>
        <end position="213"/>
    </location>
</feature>
<dbReference type="KEGG" id="upi:EJG51_004730"/>
<comment type="catalytic activity">
    <reaction evidence="10">
        <text>UDP-2-N,3-O-bis[(3R)-3-hydroxytetradecanoyl]-alpha-D-glucosamine + H2O = 2-N,3-O-bis[(3R)-3-hydroxytetradecanoyl]-alpha-D-glucosaminyl 1-phosphate + UMP + 2 H(+)</text>
        <dbReference type="Rhea" id="RHEA:25213"/>
        <dbReference type="ChEBI" id="CHEBI:15377"/>
        <dbReference type="ChEBI" id="CHEBI:15378"/>
        <dbReference type="ChEBI" id="CHEBI:57865"/>
        <dbReference type="ChEBI" id="CHEBI:57957"/>
        <dbReference type="ChEBI" id="CHEBI:78847"/>
        <dbReference type="EC" id="3.6.1.54"/>
    </reaction>
</comment>
<keyword evidence="3 10" id="KW-0997">Cell inner membrane</keyword>
<organism evidence="12 13">
    <name type="scientific">Undibacterium piscinae</name>
    <dbReference type="NCBI Taxonomy" id="2495591"/>
    <lineage>
        <taxon>Bacteria</taxon>
        <taxon>Pseudomonadati</taxon>
        <taxon>Pseudomonadota</taxon>
        <taxon>Betaproteobacteria</taxon>
        <taxon>Burkholderiales</taxon>
        <taxon>Oxalobacteraceae</taxon>
        <taxon>Undibacterium</taxon>
    </lineage>
</organism>
<evidence type="ECO:0000256" key="3">
    <source>
        <dbReference type="ARBA" id="ARBA00022519"/>
    </source>
</evidence>
<comment type="cofactor">
    <cofactor evidence="10">
        <name>Mn(2+)</name>
        <dbReference type="ChEBI" id="CHEBI:29035"/>
    </cofactor>
    <text evidence="10">Binds 2 Mn(2+) ions per subunit in a binuclear metal center.</text>
</comment>
<feature type="binding site" evidence="10">
    <location>
        <begin position="93"/>
        <end position="94"/>
    </location>
    <ligand>
        <name>substrate</name>
    </ligand>
</feature>
<keyword evidence="1 10" id="KW-1003">Cell membrane</keyword>
<dbReference type="NCBIfam" id="TIGR01854">
    <property type="entry name" value="lipid_A_lpxH"/>
    <property type="match status" value="1"/>
</dbReference>
<dbReference type="InterPro" id="IPR043461">
    <property type="entry name" value="LpxH-like"/>
</dbReference>
<sequence length="272" mass="30750">MTNTTAQIEAQPKLVALFASDVHLHPSLPRTTEFFFEFLRMQAHLAEQLYLLGDLFEYWAGDDDMETAYHQQVIAELKSVSNAGTGLFWMAGNRDFLVGERFAKAIGAELLGDIYTANIAGHAITMTHGDAQCTDDTGYMQFRAMVRQTGWQEQFLLLPLTERKTIIEGLRKGSKMEQKEKTAAIMDVNPEAIKQLFLDHHADTLIHGHTHRPARHQHAEGLRYVLPDWECDIAPEEMRGGWLAIYENGEIIFHHLNGDTSSSFTPQINTPP</sequence>
<keyword evidence="9 10" id="KW-0464">Manganese</keyword>
<evidence type="ECO:0000313" key="12">
    <source>
        <dbReference type="EMBL" id="QJQ05264.1"/>
    </source>
</evidence>
<dbReference type="PANTHER" id="PTHR34990:SF1">
    <property type="entry name" value="UDP-2,3-DIACYLGLUCOSAMINE HYDROLASE"/>
    <property type="match status" value="1"/>
</dbReference>
<keyword evidence="5 10" id="KW-0479">Metal-binding</keyword>
<dbReference type="GO" id="GO:0005737">
    <property type="term" value="C:cytoplasm"/>
    <property type="evidence" value="ECO:0007669"/>
    <property type="project" value="InterPro"/>
</dbReference>
<dbReference type="GO" id="GO:0019897">
    <property type="term" value="C:extrinsic component of plasma membrane"/>
    <property type="evidence" value="ECO:0007669"/>
    <property type="project" value="UniProtKB-UniRule"/>
</dbReference>
<feature type="binding site" evidence="10">
    <location>
        <position position="136"/>
    </location>
    <ligand>
        <name>substrate</name>
    </ligand>
</feature>
<feature type="binding site" evidence="10">
    <location>
        <position position="181"/>
    </location>
    <ligand>
        <name>substrate</name>
    </ligand>
</feature>
<dbReference type="PANTHER" id="PTHR34990">
    <property type="entry name" value="UDP-2,3-DIACYLGLUCOSAMINE HYDROLASE-RELATED"/>
    <property type="match status" value="1"/>
</dbReference>
<dbReference type="GO" id="GO:0008758">
    <property type="term" value="F:UDP-2,3-diacylglucosamine hydrolase activity"/>
    <property type="evidence" value="ECO:0007669"/>
    <property type="project" value="UniProtKB-UniRule"/>
</dbReference>
<evidence type="ECO:0000256" key="8">
    <source>
        <dbReference type="ARBA" id="ARBA00023136"/>
    </source>
</evidence>
<evidence type="ECO:0000259" key="11">
    <source>
        <dbReference type="Pfam" id="PF00149"/>
    </source>
</evidence>
<feature type="binding site" evidence="10">
    <location>
        <position position="23"/>
    </location>
    <ligand>
        <name>Mn(2+)</name>
        <dbReference type="ChEBI" id="CHEBI:29035"/>
        <label>1</label>
    </ligand>
</feature>
<dbReference type="InterPro" id="IPR010138">
    <property type="entry name" value="UDP-diacylglucosamine_Hdrlase"/>
</dbReference>
<dbReference type="EC" id="3.6.1.54" evidence="10"/>
<feature type="binding site" evidence="10">
    <location>
        <position position="54"/>
    </location>
    <ligand>
        <name>Mn(2+)</name>
        <dbReference type="ChEBI" id="CHEBI:29035"/>
        <label>2</label>
    </ligand>
</feature>
<dbReference type="Gene3D" id="3.60.21.10">
    <property type="match status" value="1"/>
</dbReference>
<evidence type="ECO:0000256" key="5">
    <source>
        <dbReference type="ARBA" id="ARBA00022723"/>
    </source>
</evidence>
<evidence type="ECO:0000256" key="7">
    <source>
        <dbReference type="ARBA" id="ARBA00023098"/>
    </source>
</evidence>
<evidence type="ECO:0000256" key="1">
    <source>
        <dbReference type="ARBA" id="ARBA00022475"/>
    </source>
</evidence>
<dbReference type="GO" id="GO:0030145">
    <property type="term" value="F:manganese ion binding"/>
    <property type="evidence" value="ECO:0007669"/>
    <property type="project" value="UniProtKB-UniRule"/>
</dbReference>
<dbReference type="EMBL" id="CP051152">
    <property type="protein sequence ID" value="QJQ05264.1"/>
    <property type="molecule type" value="Genomic_DNA"/>
</dbReference>
<comment type="function">
    <text evidence="10">Hydrolyzes the pyrophosphate bond of UDP-2,3-diacylglucosamine to yield 2,3-diacylglucosamine 1-phosphate (lipid X) and UMP by catalyzing the attack of water at the alpha-P atom. Involved in the biosynthesis of lipid A, a phosphorylated glycolipid that anchors the lipopolysaccharide to the outer membrane of the cell.</text>
</comment>
<keyword evidence="2 10" id="KW-0444">Lipid biosynthesis</keyword>
<dbReference type="OrthoDB" id="9783283at2"/>